<dbReference type="eggNOG" id="COG0550">
    <property type="taxonomic scope" value="Bacteria"/>
</dbReference>
<dbReference type="SMART" id="SM00493">
    <property type="entry name" value="TOPRIM"/>
    <property type="match status" value="1"/>
</dbReference>
<dbReference type="STRING" id="1235802.C823_05575"/>
<accession>N1ZZR1</accession>
<dbReference type="InterPro" id="IPR034144">
    <property type="entry name" value="TOPRIM_TopoIII"/>
</dbReference>
<sequence>MKLVIAEKPSVAMSLAAVLGANEKKDGYMEGGGYLVSWCVGHLLELAQPEAYGEQYAKWRYGDLPILPEEWKYGVPKDKKKQLDLLCRLMKDKRVDSVVCGTDVG</sequence>
<dbReference type="CDD" id="cd03362">
    <property type="entry name" value="TOPRIM_TopoIA_TopoIII"/>
    <property type="match status" value="1"/>
</dbReference>
<dbReference type="Pfam" id="PF01751">
    <property type="entry name" value="Toprim"/>
    <property type="match status" value="1"/>
</dbReference>
<proteinExistence type="predicted"/>
<keyword evidence="3" id="KW-1185">Reference proteome</keyword>
<protein>
    <recommendedName>
        <fullName evidence="1">Toprim domain-containing protein</fullName>
    </recommendedName>
</protein>
<dbReference type="HOGENOM" id="CLU_002929_5_4_9"/>
<name>N1ZZR1_9FIRM</name>
<dbReference type="PATRIC" id="fig|1235802.3.peg.5879"/>
<dbReference type="SUPFAM" id="SSF56712">
    <property type="entry name" value="Prokaryotic type I DNA topoisomerase"/>
    <property type="match status" value="1"/>
</dbReference>
<dbReference type="PROSITE" id="PS50880">
    <property type="entry name" value="TOPRIM"/>
    <property type="match status" value="1"/>
</dbReference>
<organism evidence="2 3">
    <name type="scientific">Eubacterium plexicaudatum ASF492</name>
    <dbReference type="NCBI Taxonomy" id="1235802"/>
    <lineage>
        <taxon>Bacteria</taxon>
        <taxon>Bacillati</taxon>
        <taxon>Bacillota</taxon>
        <taxon>Clostridia</taxon>
        <taxon>Eubacteriales</taxon>
        <taxon>Eubacteriaceae</taxon>
        <taxon>Eubacterium</taxon>
    </lineage>
</organism>
<feature type="domain" description="Toprim" evidence="1">
    <location>
        <begin position="1"/>
        <end position="105"/>
    </location>
</feature>
<reference evidence="2 3" key="1">
    <citation type="journal article" date="2014" name="Genome Announc.">
        <title>Draft genome sequences of the altered schaedler flora, a defined bacterial community from gnotobiotic mice.</title>
        <authorList>
            <person name="Wannemuehler M.J."/>
            <person name="Overstreet A.M."/>
            <person name="Ward D.V."/>
            <person name="Phillips G.J."/>
        </authorList>
    </citation>
    <scope>NUCLEOTIDE SEQUENCE [LARGE SCALE GENOMIC DNA]</scope>
    <source>
        <strain evidence="2 3">ASF492</strain>
    </source>
</reference>
<dbReference type="InterPro" id="IPR006171">
    <property type="entry name" value="TOPRIM_dom"/>
</dbReference>
<dbReference type="EMBL" id="AQFT01000167">
    <property type="protein sequence ID" value="EMZ19285.1"/>
    <property type="molecule type" value="Genomic_DNA"/>
</dbReference>
<gene>
    <name evidence="2" type="ORF">C823_05575</name>
</gene>
<evidence type="ECO:0000313" key="3">
    <source>
        <dbReference type="Proteomes" id="UP000012589"/>
    </source>
</evidence>
<evidence type="ECO:0000259" key="1">
    <source>
        <dbReference type="PROSITE" id="PS50880"/>
    </source>
</evidence>
<dbReference type="AlphaFoldDB" id="N1ZZR1"/>
<dbReference type="InterPro" id="IPR023405">
    <property type="entry name" value="Topo_IA_core_domain"/>
</dbReference>
<dbReference type="Proteomes" id="UP000012589">
    <property type="component" value="Unassembled WGS sequence"/>
</dbReference>
<comment type="caution">
    <text evidence="2">The sequence shown here is derived from an EMBL/GenBank/DDBJ whole genome shotgun (WGS) entry which is preliminary data.</text>
</comment>
<dbReference type="Gene3D" id="3.40.50.140">
    <property type="match status" value="1"/>
</dbReference>
<evidence type="ECO:0000313" key="2">
    <source>
        <dbReference type="EMBL" id="EMZ19285.1"/>
    </source>
</evidence>